<feature type="region of interest" description="Disordered" evidence="1">
    <location>
        <begin position="226"/>
        <end position="251"/>
    </location>
</feature>
<evidence type="ECO:0000256" key="1">
    <source>
        <dbReference type="SAM" id="MobiDB-lite"/>
    </source>
</evidence>
<gene>
    <name evidence="2" type="ORF">BU16DRAFT_562078</name>
</gene>
<sequence length="316" mass="36265">MPSSSMQGLEPSRAQFSLQIGLINDEFWLGEAWQPDGLHFICHPANSLRATKIQVKLSGEWRVEKREREQLVTLMYSRQVGTSLLDDWDSLSLAELKRLLAGIRRDALSLKAMAATLAFAYRAKHNVNVGMQLLRGELSEEQGVQMRVPMSFAEVEARKHGWRPGEGKVGMGGNDPLQSQRHTAVPPGAPPMLSTQHRGRRIAVEDEDENTEVGQEPPRVFESEHFRGKRHGNEWREAEEDEHEEVARKSEESKMELQRLRQLLLIQKRERKAKDAEENRRWKLMLELAYGLRDAEYGFAKADYWKLKLEGKTEGE</sequence>
<dbReference type="EMBL" id="MU004190">
    <property type="protein sequence ID" value="KAF2494419.1"/>
    <property type="molecule type" value="Genomic_DNA"/>
</dbReference>
<organism evidence="2 3">
    <name type="scientific">Lophium mytilinum</name>
    <dbReference type="NCBI Taxonomy" id="390894"/>
    <lineage>
        <taxon>Eukaryota</taxon>
        <taxon>Fungi</taxon>
        <taxon>Dikarya</taxon>
        <taxon>Ascomycota</taxon>
        <taxon>Pezizomycotina</taxon>
        <taxon>Dothideomycetes</taxon>
        <taxon>Pleosporomycetidae</taxon>
        <taxon>Mytilinidiales</taxon>
        <taxon>Mytilinidiaceae</taxon>
        <taxon>Lophium</taxon>
    </lineage>
</organism>
<protein>
    <submittedName>
        <fullName evidence="2">Uncharacterized protein</fullName>
    </submittedName>
</protein>
<dbReference type="Proteomes" id="UP000799750">
    <property type="component" value="Unassembled WGS sequence"/>
</dbReference>
<feature type="compositionally biased region" description="Basic and acidic residues" evidence="1">
    <location>
        <begin position="226"/>
        <end position="236"/>
    </location>
</feature>
<reference evidence="2" key="1">
    <citation type="journal article" date="2020" name="Stud. Mycol.">
        <title>101 Dothideomycetes genomes: a test case for predicting lifestyles and emergence of pathogens.</title>
        <authorList>
            <person name="Haridas S."/>
            <person name="Albert R."/>
            <person name="Binder M."/>
            <person name="Bloem J."/>
            <person name="Labutti K."/>
            <person name="Salamov A."/>
            <person name="Andreopoulos B."/>
            <person name="Baker S."/>
            <person name="Barry K."/>
            <person name="Bills G."/>
            <person name="Bluhm B."/>
            <person name="Cannon C."/>
            <person name="Castanera R."/>
            <person name="Culley D."/>
            <person name="Daum C."/>
            <person name="Ezra D."/>
            <person name="Gonzalez J."/>
            <person name="Henrissat B."/>
            <person name="Kuo A."/>
            <person name="Liang C."/>
            <person name="Lipzen A."/>
            <person name="Lutzoni F."/>
            <person name="Magnuson J."/>
            <person name="Mondo S."/>
            <person name="Nolan M."/>
            <person name="Ohm R."/>
            <person name="Pangilinan J."/>
            <person name="Park H.-J."/>
            <person name="Ramirez L."/>
            <person name="Alfaro M."/>
            <person name="Sun H."/>
            <person name="Tritt A."/>
            <person name="Yoshinaga Y."/>
            <person name="Zwiers L.-H."/>
            <person name="Turgeon B."/>
            <person name="Goodwin S."/>
            <person name="Spatafora J."/>
            <person name="Crous P."/>
            <person name="Grigoriev I."/>
        </authorList>
    </citation>
    <scope>NUCLEOTIDE SEQUENCE</scope>
    <source>
        <strain evidence="2">CBS 269.34</strain>
    </source>
</reference>
<keyword evidence="3" id="KW-1185">Reference proteome</keyword>
<name>A0A6A6QQJ7_9PEZI</name>
<proteinExistence type="predicted"/>
<dbReference type="AlphaFoldDB" id="A0A6A6QQJ7"/>
<accession>A0A6A6QQJ7</accession>
<evidence type="ECO:0000313" key="3">
    <source>
        <dbReference type="Proteomes" id="UP000799750"/>
    </source>
</evidence>
<evidence type="ECO:0000313" key="2">
    <source>
        <dbReference type="EMBL" id="KAF2494419.1"/>
    </source>
</evidence>